<dbReference type="SMART" id="SM00028">
    <property type="entry name" value="TPR"/>
    <property type="match status" value="2"/>
</dbReference>
<dbReference type="AlphaFoldDB" id="A0A9Q1H5L0"/>
<dbReference type="GO" id="GO:0030008">
    <property type="term" value="C:TRAPP complex"/>
    <property type="evidence" value="ECO:0007669"/>
    <property type="project" value="TreeGrafter"/>
</dbReference>
<dbReference type="InterPro" id="IPR019734">
    <property type="entry name" value="TPR_rpt"/>
</dbReference>
<proteinExistence type="predicted"/>
<feature type="compositionally biased region" description="Polar residues" evidence="2">
    <location>
        <begin position="31"/>
        <end position="49"/>
    </location>
</feature>
<accession>A0A9Q1H5L0</accession>
<dbReference type="EMBL" id="JAIZAY010000011">
    <property type="protein sequence ID" value="KAJ8033688.1"/>
    <property type="molecule type" value="Genomic_DNA"/>
</dbReference>
<reference evidence="3" key="1">
    <citation type="submission" date="2021-10" db="EMBL/GenBank/DDBJ databases">
        <title>Tropical sea cucumber genome reveals ecological adaptation and Cuvierian tubules defense mechanism.</title>
        <authorList>
            <person name="Chen T."/>
        </authorList>
    </citation>
    <scope>NUCLEOTIDE SEQUENCE</scope>
    <source>
        <strain evidence="3">Nanhai2018</strain>
        <tissue evidence="3">Muscle</tissue>
    </source>
</reference>
<comment type="caution">
    <text evidence="3">The sequence shown here is derived from an EMBL/GenBank/DDBJ whole genome shotgun (WGS) entry which is preliminary data.</text>
</comment>
<dbReference type="GO" id="GO:0005794">
    <property type="term" value="C:Golgi apparatus"/>
    <property type="evidence" value="ECO:0007669"/>
    <property type="project" value="TreeGrafter"/>
</dbReference>
<dbReference type="PANTHER" id="PTHR21581:SF6">
    <property type="entry name" value="TRAFFICKING PROTEIN PARTICLE COMPLEX SUBUNIT 12"/>
    <property type="match status" value="1"/>
</dbReference>
<keyword evidence="1" id="KW-0802">TPR repeat</keyword>
<dbReference type="OrthoDB" id="428342at2759"/>
<keyword evidence="4" id="KW-1185">Reference proteome</keyword>
<organism evidence="3 4">
    <name type="scientific">Holothuria leucospilota</name>
    <name type="common">Black long sea cucumber</name>
    <name type="synonym">Mertensiothuria leucospilota</name>
    <dbReference type="NCBI Taxonomy" id="206669"/>
    <lineage>
        <taxon>Eukaryota</taxon>
        <taxon>Metazoa</taxon>
        <taxon>Echinodermata</taxon>
        <taxon>Eleutherozoa</taxon>
        <taxon>Echinozoa</taxon>
        <taxon>Holothuroidea</taxon>
        <taxon>Aspidochirotacea</taxon>
        <taxon>Aspidochirotida</taxon>
        <taxon>Holothuriidae</taxon>
        <taxon>Holothuria</taxon>
    </lineage>
</organism>
<evidence type="ECO:0000256" key="2">
    <source>
        <dbReference type="SAM" id="MobiDB-lite"/>
    </source>
</evidence>
<evidence type="ECO:0000313" key="4">
    <source>
        <dbReference type="Proteomes" id="UP001152320"/>
    </source>
</evidence>
<feature type="repeat" description="TPR" evidence="1">
    <location>
        <begin position="537"/>
        <end position="570"/>
    </location>
</feature>
<dbReference type="PROSITE" id="PS50005">
    <property type="entry name" value="TPR"/>
    <property type="match status" value="1"/>
</dbReference>
<gene>
    <name evidence="3" type="ORF">HOLleu_24016</name>
</gene>
<name>A0A9Q1H5L0_HOLLE</name>
<dbReference type="Gene3D" id="1.25.40.10">
    <property type="entry name" value="Tetratricopeptide repeat domain"/>
    <property type="match status" value="1"/>
</dbReference>
<evidence type="ECO:0000256" key="1">
    <source>
        <dbReference type="PROSITE-ProRule" id="PRU00339"/>
    </source>
</evidence>
<sequence>MEDQAVTGLNNLKEGEESGQSTSGPKPFDSSLFNNPSQDTSTTEFLVQSETEGVEEFKEGEKQSFAVDLPERSDNLNKEVCHDVSLSEEIEISDTLEAQHLSTKSKIALEDGQDKFDDKEVLQEPQSNIEEEPQQDKIIHSESKGAMNEGVHQLVTQTAEVIGKIAQGSLDGDGIYENPQSVELSKEGKHSNVIHHSAVTFKDDFSWEGDDPFLSAINMSEADRRRDAWLPSEATAKVLSSRSAIHGADYSSRPDLTMPGISFDEAQTDPLKELLIKYQHETEASKRNVLTLDQVTRDVDGLKKLVNHGCLRSAVQLTGLLLTSVGQGKGQAGMPSQNTAESLQIWFIRLALLVKLRQHTTADLESQPFRDLDKPDLYYQYYPALYPGRRGSMVPFSFRVLVAELPQFIGQHQDSMTRLYSLLTTCQKIVTNLTEGFDEYGDKCGLSEEYLNASLLLWKHRTNRVQYSVGNCLLALKDYYQSIKVFESLACEDIANSQRIRSLTGRIYLQLGDLKSAQELFNQLEHESRPEDEVGRIQILMNKGFLRMAQNMYTDAHIQFSEVLKINPNHFTAINNISVCLLYMGKLKSALTLLESLVNQDPDKYLDESILFNLCTLYELESSKSATKKQNLLCLAAKYRGDGFNTSCLKIS</sequence>
<dbReference type="PANTHER" id="PTHR21581">
    <property type="entry name" value="D-ALANYL-D-ALANINE CARBOXYPEPTIDASE"/>
    <property type="match status" value="1"/>
</dbReference>
<dbReference type="InterPro" id="IPR011990">
    <property type="entry name" value="TPR-like_helical_dom_sf"/>
</dbReference>
<evidence type="ECO:0000313" key="3">
    <source>
        <dbReference type="EMBL" id="KAJ8033688.1"/>
    </source>
</evidence>
<protein>
    <submittedName>
        <fullName evidence="3">Trafficking protein particle complex subunit 12</fullName>
    </submittedName>
</protein>
<dbReference type="SUPFAM" id="SSF48452">
    <property type="entry name" value="TPR-like"/>
    <property type="match status" value="1"/>
</dbReference>
<feature type="region of interest" description="Disordered" evidence="2">
    <location>
        <begin position="1"/>
        <end position="76"/>
    </location>
</feature>
<dbReference type="Proteomes" id="UP001152320">
    <property type="component" value="Chromosome 11"/>
</dbReference>